<protein>
    <submittedName>
        <fullName evidence="1">Chromatin binding protein</fullName>
    </submittedName>
</protein>
<evidence type="ECO:0000313" key="1">
    <source>
        <dbReference type="EMBL" id="KAJ1674039.1"/>
    </source>
</evidence>
<accession>A0ACC1HBT9</accession>
<dbReference type="Proteomes" id="UP001145114">
    <property type="component" value="Unassembled WGS sequence"/>
</dbReference>
<comment type="caution">
    <text evidence="1">The sequence shown here is derived from an EMBL/GenBank/DDBJ whole genome shotgun (WGS) entry which is preliminary data.</text>
</comment>
<gene>
    <name evidence="1" type="primary">SWD1_1</name>
    <name evidence="1" type="ORF">EV182_004091</name>
</gene>
<organism evidence="1 2">
    <name type="scientific">Spiromyces aspiralis</name>
    <dbReference type="NCBI Taxonomy" id="68401"/>
    <lineage>
        <taxon>Eukaryota</taxon>
        <taxon>Fungi</taxon>
        <taxon>Fungi incertae sedis</taxon>
        <taxon>Zoopagomycota</taxon>
        <taxon>Kickxellomycotina</taxon>
        <taxon>Kickxellomycetes</taxon>
        <taxon>Kickxellales</taxon>
        <taxon>Kickxellaceae</taxon>
        <taxon>Spiromyces</taxon>
    </lineage>
</organism>
<proteinExistence type="predicted"/>
<dbReference type="EMBL" id="JAMZIH010006328">
    <property type="protein sequence ID" value="KAJ1674039.1"/>
    <property type="molecule type" value="Genomic_DNA"/>
</dbReference>
<keyword evidence="2" id="KW-1185">Reference proteome</keyword>
<name>A0ACC1HBT9_9FUNG</name>
<evidence type="ECO:0000313" key="2">
    <source>
        <dbReference type="Proteomes" id="UP001145114"/>
    </source>
</evidence>
<sequence length="282" mass="31259">MKELVVNANDRVIRVVSVTEEGAVGDSGRDEPRQTVELTVTTRIQDHVNRVQWSQACFSSSGELVISGSHHKAEHHIYIWDKFTGTLVKMLTGPHELLEDFSVHPLRPIIASISTFGMIYLWTRKPQQNWNAFAPGFEELEENIDYVEPEDEFDRNPEPKPKPTDAKGSGDSGDNEDFEIDIMTTEPMFSDSDSDDPDRDFYIPIVPEEAEPSPPAAAQGTNNYDGEPILLVAVEDVGSRTSNVATITPTVAAVSDPSDFTTGRLNGVHSPQSSPYPHHRDT</sequence>
<reference evidence="1" key="1">
    <citation type="submission" date="2022-06" db="EMBL/GenBank/DDBJ databases">
        <title>Phylogenomic reconstructions and comparative analyses of Kickxellomycotina fungi.</title>
        <authorList>
            <person name="Reynolds N.K."/>
            <person name="Stajich J.E."/>
            <person name="Barry K."/>
            <person name="Grigoriev I.V."/>
            <person name="Crous P."/>
            <person name="Smith M.E."/>
        </authorList>
    </citation>
    <scope>NUCLEOTIDE SEQUENCE</scope>
    <source>
        <strain evidence="1">RSA 2271</strain>
    </source>
</reference>